<dbReference type="Proteomes" id="UP001385951">
    <property type="component" value="Unassembled WGS sequence"/>
</dbReference>
<evidence type="ECO:0000256" key="1">
    <source>
        <dbReference type="SAM" id="MobiDB-lite"/>
    </source>
</evidence>
<name>A0AAW0FJE2_9APHY</name>
<dbReference type="AlphaFoldDB" id="A0AAW0FJE2"/>
<evidence type="ECO:0000313" key="2">
    <source>
        <dbReference type="EMBL" id="KAK7679145.1"/>
    </source>
</evidence>
<organism evidence="2 3">
    <name type="scientific">Cerrena zonata</name>
    <dbReference type="NCBI Taxonomy" id="2478898"/>
    <lineage>
        <taxon>Eukaryota</taxon>
        <taxon>Fungi</taxon>
        <taxon>Dikarya</taxon>
        <taxon>Basidiomycota</taxon>
        <taxon>Agaricomycotina</taxon>
        <taxon>Agaricomycetes</taxon>
        <taxon>Polyporales</taxon>
        <taxon>Cerrenaceae</taxon>
        <taxon>Cerrena</taxon>
    </lineage>
</organism>
<proteinExistence type="predicted"/>
<comment type="caution">
    <text evidence="2">The sequence shown here is derived from an EMBL/GenBank/DDBJ whole genome shotgun (WGS) entry which is preliminary data.</text>
</comment>
<keyword evidence="3" id="KW-1185">Reference proteome</keyword>
<feature type="region of interest" description="Disordered" evidence="1">
    <location>
        <begin position="19"/>
        <end position="55"/>
    </location>
</feature>
<feature type="compositionally biased region" description="Low complexity" evidence="1">
    <location>
        <begin position="31"/>
        <end position="55"/>
    </location>
</feature>
<evidence type="ECO:0000313" key="3">
    <source>
        <dbReference type="Proteomes" id="UP001385951"/>
    </source>
</evidence>
<sequence length="86" mass="9462">MEESKERWDQNWDAKLGSKFAYYQEDQQGPTDSESTSDSSDSISRSDSDSGSDTSSLWCFSISSSPYLIGSNGAEPRLYRLSSAAS</sequence>
<gene>
    <name evidence="2" type="ORF">QCA50_017907</name>
</gene>
<protein>
    <submittedName>
        <fullName evidence="2">Uncharacterized protein</fullName>
    </submittedName>
</protein>
<reference evidence="2 3" key="1">
    <citation type="submission" date="2022-09" db="EMBL/GenBank/DDBJ databases">
        <authorList>
            <person name="Palmer J.M."/>
        </authorList>
    </citation>
    <scope>NUCLEOTIDE SEQUENCE [LARGE SCALE GENOMIC DNA]</scope>
    <source>
        <strain evidence="2 3">DSM 7382</strain>
    </source>
</reference>
<dbReference type="EMBL" id="JASBNA010000063">
    <property type="protein sequence ID" value="KAK7679145.1"/>
    <property type="molecule type" value="Genomic_DNA"/>
</dbReference>
<accession>A0AAW0FJE2</accession>